<organism evidence="1 2">
    <name type="scientific">Kitasatospora nipponensis</name>
    <dbReference type="NCBI Taxonomy" id="258049"/>
    <lineage>
        <taxon>Bacteria</taxon>
        <taxon>Bacillati</taxon>
        <taxon>Actinomycetota</taxon>
        <taxon>Actinomycetes</taxon>
        <taxon>Kitasatosporales</taxon>
        <taxon>Streptomycetaceae</taxon>
        <taxon>Kitasatospora</taxon>
    </lineage>
</organism>
<comment type="caution">
    <text evidence="1">The sequence shown here is derived from an EMBL/GenBank/DDBJ whole genome shotgun (WGS) entry which is preliminary data.</text>
</comment>
<proteinExistence type="predicted"/>
<reference evidence="2" key="1">
    <citation type="journal article" date="2019" name="Int. J. Syst. Evol. Microbiol.">
        <title>The Global Catalogue of Microorganisms (GCM) 10K type strain sequencing project: providing services to taxonomists for standard genome sequencing and annotation.</title>
        <authorList>
            <consortium name="The Broad Institute Genomics Platform"/>
            <consortium name="The Broad Institute Genome Sequencing Center for Infectious Disease"/>
            <person name="Wu L."/>
            <person name="Ma J."/>
        </authorList>
    </citation>
    <scope>NUCLEOTIDE SEQUENCE [LARGE SCALE GENOMIC DNA]</scope>
    <source>
        <strain evidence="2">JCM 13004</strain>
    </source>
</reference>
<dbReference type="Proteomes" id="UP001500037">
    <property type="component" value="Unassembled WGS sequence"/>
</dbReference>
<evidence type="ECO:0000313" key="2">
    <source>
        <dbReference type="Proteomes" id="UP001500037"/>
    </source>
</evidence>
<dbReference type="RefSeq" id="WP_344445362.1">
    <property type="nucleotide sequence ID" value="NZ_BAAALF010000159.1"/>
</dbReference>
<accession>A0ABN1WSN9</accession>
<dbReference type="EMBL" id="BAAALF010000159">
    <property type="protein sequence ID" value="GAA1263684.1"/>
    <property type="molecule type" value="Genomic_DNA"/>
</dbReference>
<evidence type="ECO:0000313" key="1">
    <source>
        <dbReference type="EMBL" id="GAA1263684.1"/>
    </source>
</evidence>
<sequence length="87" mass="9971">MGLFNRKSNQSDTPYQHQVEQRYQAAHDHYRELHQARQEAFSAAARAADHGTCLDIVNSHIELEKADGAMWEALAKSGRIADERHKR</sequence>
<protein>
    <submittedName>
        <fullName evidence="1">Uncharacterized protein</fullName>
    </submittedName>
</protein>
<keyword evidence="2" id="KW-1185">Reference proteome</keyword>
<gene>
    <name evidence="1" type="ORF">GCM10009665_61520</name>
</gene>
<name>A0ABN1WSN9_9ACTN</name>